<sequence>MEAYDYVIVGAGSAGCVLANRLSADPSVKVCLIEAGKKDTSLMVKMPAGVGGLIKQANDHNWGFFTEPQQHMENRRLYWPRGKGWGGSSSINGMVYIRGHAGDYDQWGQMGLKGWSFADVLPYFRKSENYEGGANEFHGAQGPLNVTESPLSGPVYQAFINAGKEAGYPVTDDFNGAEQEGFGRYQRTIFKGGRWSASFAYLRPIETQRPNLKIVSTGVVTRVLIEKGKAVGVEVVEGKGRIARQIRADREVILSAGAVQSPQILQLSGVGDPEELKRHGIETKVKSTGVGRNLQDHLDVTVIHDMPLPLSAYSLQKGLKKLAVGMQYLYNQTGAGADNFLQAGAFLSSRSGLSMPDIQLHLVNAIMMDHGNTGPEKDGYTVHACQLRPESRGTVMLASADPFAHPAIDPNYLATEEDRRVMRESVKMVRDVCRQNALKAYTGGEILPGASVKTDAEIDAFIREKGETIYHPVGSVSMGPNETSPLDGELRVRGVDGLRVVDASVMPTLIGGNTNAPTIMVAEKAADMILGRAAMAREEVALARA</sequence>
<dbReference type="AlphaFoldDB" id="A0A059FLF3"/>
<dbReference type="OrthoDB" id="9785276at2"/>
<dbReference type="InterPro" id="IPR007867">
    <property type="entry name" value="GMC_OxRtase_C"/>
</dbReference>
<dbReference type="Gene3D" id="3.30.560.10">
    <property type="entry name" value="Glucose Oxidase, domain 3"/>
    <property type="match status" value="1"/>
</dbReference>
<dbReference type="Gene3D" id="3.50.50.60">
    <property type="entry name" value="FAD/NAD(P)-binding domain"/>
    <property type="match status" value="1"/>
</dbReference>
<evidence type="ECO:0000256" key="1">
    <source>
        <dbReference type="ARBA" id="ARBA00001974"/>
    </source>
</evidence>
<dbReference type="GO" id="GO:0019285">
    <property type="term" value="P:glycine betaine biosynthetic process from choline"/>
    <property type="evidence" value="ECO:0007669"/>
    <property type="project" value="TreeGrafter"/>
</dbReference>
<name>A0A059FLF3_9PROT</name>
<evidence type="ECO:0000256" key="2">
    <source>
        <dbReference type="ARBA" id="ARBA00010790"/>
    </source>
</evidence>
<evidence type="ECO:0000313" key="9">
    <source>
        <dbReference type="EMBL" id="KCZ91475.1"/>
    </source>
</evidence>
<dbReference type="SUPFAM" id="SSF54373">
    <property type="entry name" value="FAD-linked reductases, C-terminal domain"/>
    <property type="match status" value="1"/>
</dbReference>
<evidence type="ECO:0000259" key="7">
    <source>
        <dbReference type="PROSITE" id="PS00623"/>
    </source>
</evidence>
<dbReference type="PANTHER" id="PTHR11552:SF147">
    <property type="entry name" value="CHOLINE DEHYDROGENASE, MITOCHONDRIAL"/>
    <property type="match status" value="1"/>
</dbReference>
<keyword evidence="10" id="KW-1185">Reference proteome</keyword>
<dbReference type="PATRIC" id="fig|1280951.3.peg.2585"/>
<evidence type="ECO:0000313" key="10">
    <source>
        <dbReference type="Proteomes" id="UP000025061"/>
    </source>
</evidence>
<dbReference type="SUPFAM" id="SSF51905">
    <property type="entry name" value="FAD/NAD(P)-binding domain"/>
    <property type="match status" value="1"/>
</dbReference>
<dbReference type="PANTHER" id="PTHR11552">
    <property type="entry name" value="GLUCOSE-METHANOL-CHOLINE GMC OXIDOREDUCTASE"/>
    <property type="match status" value="1"/>
</dbReference>
<dbReference type="PIRSF" id="PIRSF000137">
    <property type="entry name" value="Alcohol_oxidase"/>
    <property type="match status" value="1"/>
</dbReference>
<dbReference type="RefSeq" id="WP_011647645.1">
    <property type="nucleotide sequence ID" value="NZ_ARYI01000011.1"/>
</dbReference>
<evidence type="ECO:0000256" key="6">
    <source>
        <dbReference type="RuleBase" id="RU003968"/>
    </source>
</evidence>
<gene>
    <name evidence="9" type="ORF">HHI_12824</name>
</gene>
<organism evidence="9 10">
    <name type="scientific">Hyphomonas hirschiana VP5</name>
    <dbReference type="NCBI Taxonomy" id="1280951"/>
    <lineage>
        <taxon>Bacteria</taxon>
        <taxon>Pseudomonadati</taxon>
        <taxon>Pseudomonadota</taxon>
        <taxon>Alphaproteobacteria</taxon>
        <taxon>Hyphomonadales</taxon>
        <taxon>Hyphomonadaceae</taxon>
        <taxon>Hyphomonas</taxon>
    </lineage>
</organism>
<dbReference type="PROSITE" id="PS00624">
    <property type="entry name" value="GMC_OXRED_2"/>
    <property type="match status" value="1"/>
</dbReference>
<keyword evidence="9" id="KW-0560">Oxidoreductase</keyword>
<evidence type="ECO:0000256" key="3">
    <source>
        <dbReference type="ARBA" id="ARBA00022630"/>
    </source>
</evidence>
<dbReference type="InterPro" id="IPR036188">
    <property type="entry name" value="FAD/NAD-bd_sf"/>
</dbReference>
<dbReference type="NCBIfam" id="NF002550">
    <property type="entry name" value="PRK02106.1"/>
    <property type="match status" value="1"/>
</dbReference>
<feature type="binding site" evidence="5">
    <location>
        <begin position="92"/>
        <end position="95"/>
    </location>
    <ligand>
        <name>FAD</name>
        <dbReference type="ChEBI" id="CHEBI:57692"/>
    </ligand>
</feature>
<evidence type="ECO:0000256" key="5">
    <source>
        <dbReference type="PIRSR" id="PIRSR000137-2"/>
    </source>
</evidence>
<comment type="caution">
    <text evidence="9">The sequence shown here is derived from an EMBL/GenBank/DDBJ whole genome shotgun (WGS) entry which is preliminary data.</text>
</comment>
<evidence type="ECO:0000259" key="8">
    <source>
        <dbReference type="PROSITE" id="PS00624"/>
    </source>
</evidence>
<dbReference type="InterPro" id="IPR000172">
    <property type="entry name" value="GMC_OxRdtase_N"/>
</dbReference>
<evidence type="ECO:0000256" key="4">
    <source>
        <dbReference type="ARBA" id="ARBA00022827"/>
    </source>
</evidence>
<feature type="domain" description="Glucose-methanol-choline oxidoreductase N-terminal" evidence="7">
    <location>
        <begin position="82"/>
        <end position="105"/>
    </location>
</feature>
<dbReference type="Proteomes" id="UP000025061">
    <property type="component" value="Unassembled WGS sequence"/>
</dbReference>
<dbReference type="EMBL" id="ARYI01000011">
    <property type="protein sequence ID" value="KCZ91475.1"/>
    <property type="molecule type" value="Genomic_DNA"/>
</dbReference>
<feature type="domain" description="Glucose-methanol-choline oxidoreductase N-terminal" evidence="8">
    <location>
        <begin position="257"/>
        <end position="271"/>
    </location>
</feature>
<protein>
    <submittedName>
        <fullName evidence="9">Choline dehydrogenase</fullName>
        <ecNumber evidence="9">1.1.99.1</ecNumber>
    </submittedName>
</protein>
<accession>A0A059FLF3</accession>
<feature type="binding site" evidence="5">
    <location>
        <position position="220"/>
    </location>
    <ligand>
        <name>FAD</name>
        <dbReference type="ChEBI" id="CHEBI:57692"/>
    </ligand>
</feature>
<keyword evidence="3 6" id="KW-0285">Flavoprotein</keyword>
<dbReference type="PROSITE" id="PS00623">
    <property type="entry name" value="GMC_OXRED_1"/>
    <property type="match status" value="1"/>
</dbReference>
<dbReference type="GO" id="GO:0050660">
    <property type="term" value="F:flavin adenine dinucleotide binding"/>
    <property type="evidence" value="ECO:0007669"/>
    <property type="project" value="InterPro"/>
</dbReference>
<reference evidence="9 10" key="1">
    <citation type="submission" date="2013-04" db="EMBL/GenBank/DDBJ databases">
        <title>Hyphomonas hirschiana VP5 Genome Sequencing.</title>
        <authorList>
            <person name="Lai Q."/>
            <person name="Shao Z."/>
        </authorList>
    </citation>
    <scope>NUCLEOTIDE SEQUENCE [LARGE SCALE GENOMIC DNA]</scope>
    <source>
        <strain evidence="9 10">VP5</strain>
    </source>
</reference>
<comment type="cofactor">
    <cofactor evidence="1 5">
        <name>FAD</name>
        <dbReference type="ChEBI" id="CHEBI:57692"/>
    </cofactor>
</comment>
<keyword evidence="4 5" id="KW-0274">FAD</keyword>
<dbReference type="EC" id="1.1.99.1" evidence="9"/>
<proteinExistence type="inferred from homology"/>
<dbReference type="InterPro" id="IPR012132">
    <property type="entry name" value="GMC_OxRdtase"/>
</dbReference>
<dbReference type="GO" id="GO:0016020">
    <property type="term" value="C:membrane"/>
    <property type="evidence" value="ECO:0007669"/>
    <property type="project" value="TreeGrafter"/>
</dbReference>
<dbReference type="GO" id="GO:0008812">
    <property type="term" value="F:choline dehydrogenase activity"/>
    <property type="evidence" value="ECO:0007669"/>
    <property type="project" value="UniProtKB-EC"/>
</dbReference>
<dbReference type="Pfam" id="PF00732">
    <property type="entry name" value="GMC_oxred_N"/>
    <property type="match status" value="1"/>
</dbReference>
<dbReference type="Pfam" id="PF05199">
    <property type="entry name" value="GMC_oxred_C"/>
    <property type="match status" value="1"/>
</dbReference>
<comment type="similarity">
    <text evidence="2 6">Belongs to the GMC oxidoreductase family.</text>
</comment>